<reference evidence="2 3" key="1">
    <citation type="submission" date="2021-02" db="EMBL/GenBank/DDBJ databases">
        <title>Variation within the Batrachochytrium salamandrivorans European outbreak.</title>
        <authorList>
            <person name="Kelly M."/>
            <person name="Pasmans F."/>
            <person name="Shea T.P."/>
            <person name="Munoz J.F."/>
            <person name="Carranza S."/>
            <person name="Cuomo C.A."/>
            <person name="Martel A."/>
        </authorList>
    </citation>
    <scope>NUCLEOTIDE SEQUENCE [LARGE SCALE GENOMIC DNA]</scope>
    <source>
        <strain evidence="2 3">AMFP18/2</strain>
    </source>
</reference>
<evidence type="ECO:0000313" key="3">
    <source>
        <dbReference type="Proteomes" id="UP001648503"/>
    </source>
</evidence>
<proteinExistence type="predicted"/>
<comment type="caution">
    <text evidence="2">The sequence shown here is derived from an EMBL/GenBank/DDBJ whole genome shotgun (WGS) entry which is preliminary data.</text>
</comment>
<dbReference type="EMBL" id="JAFCIX010000441">
    <property type="protein sequence ID" value="KAH6589725.1"/>
    <property type="molecule type" value="Genomic_DNA"/>
</dbReference>
<evidence type="ECO:0000313" key="2">
    <source>
        <dbReference type="EMBL" id="KAH6589725.1"/>
    </source>
</evidence>
<feature type="compositionally biased region" description="Low complexity" evidence="1">
    <location>
        <begin position="111"/>
        <end position="135"/>
    </location>
</feature>
<organism evidence="2 3">
    <name type="scientific">Batrachochytrium salamandrivorans</name>
    <dbReference type="NCBI Taxonomy" id="1357716"/>
    <lineage>
        <taxon>Eukaryota</taxon>
        <taxon>Fungi</taxon>
        <taxon>Fungi incertae sedis</taxon>
        <taxon>Chytridiomycota</taxon>
        <taxon>Chytridiomycota incertae sedis</taxon>
        <taxon>Chytridiomycetes</taxon>
        <taxon>Rhizophydiales</taxon>
        <taxon>Rhizophydiales incertae sedis</taxon>
        <taxon>Batrachochytrium</taxon>
    </lineage>
</organism>
<accession>A0ABQ8F0K2</accession>
<gene>
    <name evidence="2" type="ORF">BASA50_009817</name>
</gene>
<feature type="region of interest" description="Disordered" evidence="1">
    <location>
        <begin position="19"/>
        <end position="41"/>
    </location>
</feature>
<feature type="compositionally biased region" description="Polar residues" evidence="1">
    <location>
        <begin position="27"/>
        <end position="41"/>
    </location>
</feature>
<keyword evidence="3" id="KW-1185">Reference proteome</keyword>
<feature type="region of interest" description="Disordered" evidence="1">
    <location>
        <begin position="96"/>
        <end position="135"/>
    </location>
</feature>
<sequence>MSSDGQEHTVTSLLSMLSGMTAPPQAPANTDTAYENTQAQRIQPNVPDLSWGTFTPNLVEDVRRTFLNQLHQQLLQQQQPQLQDVQQILQPSNPYSQTYAQPLQQPPQPCIPQQQHQQQQHQQQQHQQQQQQQQPNVYLTNQPALQDSPREQQGYQQQCPQTFPSPSQFLLLVQDLMRSQGELETKLLDEREKFVKMLNDRRRELDAQEIIGKITEKQTRDEEAMFEKDLRKFDLGIFGKLEDMRRKQQEIMQKANMPGFKVTEDQSLIAYQIWCLAPFVLISSSSQ</sequence>
<name>A0ABQ8F0K2_9FUNG</name>
<protein>
    <submittedName>
        <fullName evidence="2">Uncharacterized protein</fullName>
    </submittedName>
</protein>
<evidence type="ECO:0000256" key="1">
    <source>
        <dbReference type="SAM" id="MobiDB-lite"/>
    </source>
</evidence>
<dbReference type="Proteomes" id="UP001648503">
    <property type="component" value="Unassembled WGS sequence"/>
</dbReference>